<dbReference type="EMBL" id="MPIN01000003">
    <property type="protein sequence ID" value="OJH40248.1"/>
    <property type="molecule type" value="Genomic_DNA"/>
</dbReference>
<evidence type="ECO:0000256" key="1">
    <source>
        <dbReference type="SAM" id="Phobius"/>
    </source>
</evidence>
<protein>
    <submittedName>
        <fullName evidence="2">Uncharacterized protein</fullName>
    </submittedName>
</protein>
<dbReference type="STRING" id="83449.BON30_14480"/>
<keyword evidence="1" id="KW-1133">Transmembrane helix</keyword>
<sequence length="300" mass="30875">MDLRWALAPFCAAGLGALMVAAVSWSRGDVRASLPRAPLAWLGLLAGCFALLSLRYGAGPLMWVSSTVFRQALGAGLLMVAAGLAVMGSRIRVRADALRAEAPRSLDEGVEALRQGQTPGWGVYRGRLAASDQVTSPGGVVCAFYEAELRGVTPGGGKGSLLSVERASAPVVRMRGEKAEAALSFSPSLVLAPLRVRPCLVGRPAEVAPGLDASVEGAPPEEALSYERVGKLGEECLVVGELRPGPVAGGYELRGRQGGPAMVILGDAAEGTGTHLARRAWKLFAAAGALTVAAAWVLAG</sequence>
<feature type="transmembrane region" description="Helical" evidence="1">
    <location>
        <begin position="68"/>
        <end position="89"/>
    </location>
</feature>
<evidence type="ECO:0000313" key="3">
    <source>
        <dbReference type="Proteomes" id="UP000182229"/>
    </source>
</evidence>
<organism evidence="2 3">
    <name type="scientific">Cystobacter ferrugineus</name>
    <dbReference type="NCBI Taxonomy" id="83449"/>
    <lineage>
        <taxon>Bacteria</taxon>
        <taxon>Pseudomonadati</taxon>
        <taxon>Myxococcota</taxon>
        <taxon>Myxococcia</taxon>
        <taxon>Myxococcales</taxon>
        <taxon>Cystobacterineae</taxon>
        <taxon>Archangiaceae</taxon>
        <taxon>Cystobacter</taxon>
    </lineage>
</organism>
<feature type="transmembrane region" description="Helical" evidence="1">
    <location>
        <begin position="37"/>
        <end position="56"/>
    </location>
</feature>
<proteinExistence type="predicted"/>
<keyword evidence="1" id="KW-0472">Membrane</keyword>
<dbReference type="Proteomes" id="UP000182229">
    <property type="component" value="Unassembled WGS sequence"/>
</dbReference>
<feature type="transmembrane region" description="Helical" evidence="1">
    <location>
        <begin position="6"/>
        <end position="25"/>
    </location>
</feature>
<keyword evidence="1" id="KW-0812">Transmembrane</keyword>
<evidence type="ECO:0000313" key="2">
    <source>
        <dbReference type="EMBL" id="OJH40248.1"/>
    </source>
</evidence>
<dbReference type="AlphaFoldDB" id="A0A1L9BDE8"/>
<comment type="caution">
    <text evidence="2">The sequence shown here is derived from an EMBL/GenBank/DDBJ whole genome shotgun (WGS) entry which is preliminary data.</text>
</comment>
<reference evidence="2 3" key="2">
    <citation type="submission" date="2016-12" db="EMBL/GenBank/DDBJ databases">
        <title>Draft Genome Sequence of Cystobacter ferrugineus Strain Cbfe23.</title>
        <authorList>
            <person name="Akbar S."/>
            <person name="Dowd S.E."/>
            <person name="Stevens D.C."/>
        </authorList>
    </citation>
    <scope>NUCLEOTIDE SEQUENCE [LARGE SCALE GENOMIC DNA]</scope>
    <source>
        <strain evidence="2 3">Cbfe23</strain>
    </source>
</reference>
<accession>A0A1L9BDE8</accession>
<keyword evidence="3" id="KW-1185">Reference proteome</keyword>
<reference evidence="3" key="1">
    <citation type="submission" date="2016-11" db="EMBL/GenBank/DDBJ databases">
        <authorList>
            <person name="Shukria A."/>
            <person name="Stevens D.C."/>
        </authorList>
    </citation>
    <scope>NUCLEOTIDE SEQUENCE [LARGE SCALE GENOMIC DNA]</scope>
    <source>
        <strain evidence="3">Cbfe23</strain>
    </source>
</reference>
<name>A0A1L9BDE8_9BACT</name>
<gene>
    <name evidence="2" type="ORF">BON30_14480</name>
</gene>
<feature type="transmembrane region" description="Helical" evidence="1">
    <location>
        <begin position="280"/>
        <end position="299"/>
    </location>
</feature>